<dbReference type="Gene3D" id="3.90.1210.10">
    <property type="entry name" value="Antifreeze-like/N-acetylneuraminic acid synthase C-terminal domain"/>
    <property type="match status" value="1"/>
</dbReference>
<keyword evidence="6" id="KW-0966">Cell projection</keyword>
<comment type="subcellular location">
    <subcellularLocation>
        <location evidence="1 4">Periplasm</location>
    </subcellularLocation>
</comment>
<keyword evidence="4" id="KW-1005">Bacterial flagellum biogenesis</keyword>
<keyword evidence="6" id="KW-0282">Flagellum</keyword>
<evidence type="ECO:0000256" key="1">
    <source>
        <dbReference type="ARBA" id="ARBA00004418"/>
    </source>
</evidence>
<dbReference type="CDD" id="cd11614">
    <property type="entry name" value="SAF_CpaB_FlgA_like"/>
    <property type="match status" value="1"/>
</dbReference>
<comment type="function">
    <text evidence="4">Involved in the assembly process of the P-ring formation. It may associate with FlgF on the rod constituting a structure essential for the P-ring assembly or may act as a modulator protein for the P-ring assembly.</text>
</comment>
<dbReference type="SMART" id="SM00858">
    <property type="entry name" value="SAF"/>
    <property type="match status" value="1"/>
</dbReference>
<dbReference type="NCBIfam" id="TIGR03170">
    <property type="entry name" value="flgA_cterm"/>
    <property type="match status" value="1"/>
</dbReference>
<evidence type="ECO:0000313" key="7">
    <source>
        <dbReference type="Proteomes" id="UP000069935"/>
    </source>
</evidence>
<dbReference type="AlphaFoldDB" id="A0AAC8W5G6"/>
<evidence type="ECO:0000313" key="6">
    <source>
        <dbReference type="EMBL" id="ALG75392.1"/>
    </source>
</evidence>
<dbReference type="InterPro" id="IPR017585">
    <property type="entry name" value="SAF_FlgA"/>
</dbReference>
<dbReference type="GO" id="GO:0044780">
    <property type="term" value="P:bacterial-type flagellum assembly"/>
    <property type="evidence" value="ECO:0007669"/>
    <property type="project" value="InterPro"/>
</dbReference>
<proteinExistence type="inferred from homology"/>
<dbReference type="InterPro" id="IPR013974">
    <property type="entry name" value="SAF"/>
</dbReference>
<reference evidence="7" key="1">
    <citation type="submission" date="2015-08" db="EMBL/GenBank/DDBJ databases">
        <title>Complete Genome Sequence of Azospirillum thiophilum BV-S.</title>
        <authorList>
            <person name="Fomenkov A."/>
            <person name="Vincze T."/>
            <person name="Grabovich M."/>
            <person name="Dubinina G."/>
            <person name="Orlova M."/>
            <person name="Belousova E."/>
            <person name="Roberts R.J."/>
        </authorList>
    </citation>
    <scope>NUCLEOTIDE SEQUENCE [LARGE SCALE GENOMIC DNA]</scope>
    <source>
        <strain evidence="7">BV-S</strain>
    </source>
</reference>
<name>A0AAC8W5G6_9PROT</name>
<organism evidence="6 7">
    <name type="scientific">Azospirillum thiophilum</name>
    <dbReference type="NCBI Taxonomy" id="528244"/>
    <lineage>
        <taxon>Bacteria</taxon>
        <taxon>Pseudomonadati</taxon>
        <taxon>Pseudomonadota</taxon>
        <taxon>Alphaproteobacteria</taxon>
        <taxon>Rhodospirillales</taxon>
        <taxon>Azospirillaceae</taxon>
        <taxon>Azospirillum</taxon>
    </lineage>
</organism>
<feature type="signal peptide" evidence="4">
    <location>
        <begin position="1"/>
        <end position="24"/>
    </location>
</feature>
<evidence type="ECO:0000256" key="2">
    <source>
        <dbReference type="ARBA" id="ARBA00022729"/>
    </source>
</evidence>
<feature type="chain" id="PRO_5041777420" description="Flagella basal body P-ring formation protein FlgA" evidence="4">
    <location>
        <begin position="25"/>
        <end position="240"/>
    </location>
</feature>
<comment type="similarity">
    <text evidence="4">Belongs to the FlgA family.</text>
</comment>
<evidence type="ECO:0000256" key="3">
    <source>
        <dbReference type="ARBA" id="ARBA00022764"/>
    </source>
</evidence>
<reference evidence="6 7" key="2">
    <citation type="journal article" date="2016" name="Genome Announc.">
        <title>Complete Genome Sequence of a Strain of Azospirillum thiophilum Isolated from a Sulfide Spring.</title>
        <authorList>
            <person name="Fomenkov A."/>
            <person name="Vincze T."/>
            <person name="Grabovich M."/>
            <person name="Anton B.P."/>
            <person name="Dubinina G."/>
            <person name="Orlova M."/>
            <person name="Belousova E."/>
            <person name="Roberts R.J."/>
        </authorList>
    </citation>
    <scope>NUCLEOTIDE SEQUENCE [LARGE SCALE GENOMIC DNA]</scope>
    <source>
        <strain evidence="6 7">BV-S</strain>
    </source>
</reference>
<dbReference type="Pfam" id="PF13144">
    <property type="entry name" value="ChapFlgA"/>
    <property type="match status" value="1"/>
</dbReference>
<keyword evidence="6" id="KW-0969">Cilium</keyword>
<dbReference type="GO" id="GO:0042597">
    <property type="term" value="C:periplasmic space"/>
    <property type="evidence" value="ECO:0007669"/>
    <property type="project" value="UniProtKB-SubCell"/>
</dbReference>
<sequence length="240" mass="24606">MSIVARSLRMALALALFAAGPAIAGPAVGSVEARLAEELLASLGPAVPADAQVALTLGMPFDGPLDAVRDIGLDPRTGIFQARIVSNGRTVELSGRADIEVAMPVPVRRIRPGEIIEAADLTTIRLSIGRAGAGFIADADALVGLSPRRQIPAGRLIQVGSVGSPIVVQRNRPVTLVYEDGALLLAARGRALQEGGVGDVVRVMNIASSTIVTGTVTGAETVSVSGPRVPQAAQQSFAQQ</sequence>
<dbReference type="InterPro" id="IPR039246">
    <property type="entry name" value="Flagellar_FlgA"/>
</dbReference>
<dbReference type="EMBL" id="CP012406">
    <property type="protein sequence ID" value="ALG75392.1"/>
    <property type="molecule type" value="Genomic_DNA"/>
</dbReference>
<keyword evidence="2 4" id="KW-0732">Signal</keyword>
<dbReference type="Proteomes" id="UP000069935">
    <property type="component" value="Chromosome 6"/>
</dbReference>
<dbReference type="KEGG" id="ati:AL072_28360"/>
<dbReference type="PANTHER" id="PTHR36307:SF1">
    <property type="entry name" value="FLAGELLA BASAL BODY P-RING FORMATION PROTEIN FLGA"/>
    <property type="match status" value="1"/>
</dbReference>
<gene>
    <name evidence="6" type="ORF">AL072_28360</name>
</gene>
<evidence type="ECO:0000256" key="4">
    <source>
        <dbReference type="RuleBase" id="RU362063"/>
    </source>
</evidence>
<dbReference type="PANTHER" id="PTHR36307">
    <property type="entry name" value="FLAGELLA BASAL BODY P-RING FORMATION PROTEIN FLGA"/>
    <property type="match status" value="1"/>
</dbReference>
<evidence type="ECO:0000259" key="5">
    <source>
        <dbReference type="SMART" id="SM00858"/>
    </source>
</evidence>
<feature type="domain" description="SAF" evidence="5">
    <location>
        <begin position="101"/>
        <end position="163"/>
    </location>
</feature>
<keyword evidence="3 4" id="KW-0574">Periplasm</keyword>
<protein>
    <recommendedName>
        <fullName evidence="4">Flagella basal body P-ring formation protein FlgA</fullName>
    </recommendedName>
</protein>
<dbReference type="Gene3D" id="2.30.30.760">
    <property type="match status" value="1"/>
</dbReference>
<accession>A0AAC8W5G6</accession>
<keyword evidence="7" id="KW-1185">Reference proteome</keyword>